<accession>A0A7S3FEX6</accession>
<gene>
    <name evidence="1" type="ORF">PSIN1315_LOCUS7592</name>
</gene>
<protein>
    <submittedName>
        <fullName evidence="1">Uncharacterized protein</fullName>
    </submittedName>
</protein>
<evidence type="ECO:0000313" key="1">
    <source>
        <dbReference type="EMBL" id="CAE0139871.1"/>
    </source>
</evidence>
<reference evidence="1" key="1">
    <citation type="submission" date="2021-01" db="EMBL/GenBank/DDBJ databases">
        <authorList>
            <person name="Corre E."/>
            <person name="Pelletier E."/>
            <person name="Niang G."/>
            <person name="Scheremetjew M."/>
            <person name="Finn R."/>
            <person name="Kale V."/>
            <person name="Holt S."/>
            <person name="Cochrane G."/>
            <person name="Meng A."/>
            <person name="Brown T."/>
            <person name="Cohen L."/>
        </authorList>
    </citation>
    <scope>NUCLEOTIDE SEQUENCE</scope>
    <source>
        <strain evidence="1">RCC927</strain>
    </source>
</reference>
<name>A0A7S3FEX6_9VIRI</name>
<proteinExistence type="predicted"/>
<dbReference type="AlphaFoldDB" id="A0A7S3FEX6"/>
<organism evidence="1">
    <name type="scientific">Prasinoderma singulare</name>
    <dbReference type="NCBI Taxonomy" id="676789"/>
    <lineage>
        <taxon>Eukaryota</taxon>
        <taxon>Viridiplantae</taxon>
        <taxon>Prasinodermophyta</taxon>
        <taxon>Prasinodermophyceae</taxon>
        <taxon>Prasinodermales</taxon>
        <taxon>Prasinodermaceae</taxon>
        <taxon>Prasinoderma</taxon>
    </lineage>
</organism>
<sequence>MRLFFFTPAISKIQPLLCTYYANTRDESKASRKTALAQTKCPEFLAAYAESMRKGYHAGAVRNSVEDKEVELRVLPAVCVGEKASQRAMAAAKVTVLLSQGTSFGFIGCVPKGRNCISPWVGNWDLAEKGKKKKHAGDSKAMERRAAAIVEIMPFTMSALPGLPHPGTWETFTLSE</sequence>
<dbReference type="EMBL" id="HBHY01011770">
    <property type="protein sequence ID" value="CAE0139871.1"/>
    <property type="molecule type" value="Transcribed_RNA"/>
</dbReference>